<feature type="signal peptide" evidence="2">
    <location>
        <begin position="1"/>
        <end position="25"/>
    </location>
</feature>
<gene>
    <name evidence="3" type="ORF">GFD22_04950</name>
</gene>
<keyword evidence="4" id="KW-1185">Reference proteome</keyword>
<evidence type="ECO:0000256" key="2">
    <source>
        <dbReference type="SAM" id="SignalP"/>
    </source>
</evidence>
<dbReference type="EMBL" id="WHZY01000005">
    <property type="protein sequence ID" value="NEG78324.1"/>
    <property type="molecule type" value="Genomic_DNA"/>
</dbReference>
<dbReference type="PROSITE" id="PS51257">
    <property type="entry name" value="PROKAR_LIPOPROTEIN"/>
    <property type="match status" value="1"/>
</dbReference>
<keyword evidence="2" id="KW-0732">Signal</keyword>
<dbReference type="OrthoDB" id="9977755at2"/>
<proteinExistence type="predicted"/>
<reference evidence="3 4" key="1">
    <citation type="submission" date="2019-10" db="EMBL/GenBank/DDBJ databases">
        <title>Bifidobacterium from non-human primates.</title>
        <authorList>
            <person name="Modesto M."/>
        </authorList>
    </citation>
    <scope>NUCLEOTIDE SEQUENCE [LARGE SCALE GENOMIC DNA]</scope>
    <source>
        <strain evidence="3 4">TREC</strain>
    </source>
</reference>
<evidence type="ECO:0000313" key="4">
    <source>
        <dbReference type="Proteomes" id="UP000469763"/>
    </source>
</evidence>
<accession>A0A7K3TI10</accession>
<protein>
    <submittedName>
        <fullName evidence="3">Uncharacterized protein</fullName>
    </submittedName>
</protein>
<dbReference type="Proteomes" id="UP000469763">
    <property type="component" value="Unassembled WGS sequence"/>
</dbReference>
<feature type="chain" id="PRO_5039005448" evidence="2">
    <location>
        <begin position="26"/>
        <end position="118"/>
    </location>
</feature>
<name>A0A7K3TI10_9BIFI</name>
<organism evidence="3 4">
    <name type="scientific">Bifidobacterium avesanii</name>
    <dbReference type="NCBI Taxonomy" id="1798157"/>
    <lineage>
        <taxon>Bacteria</taxon>
        <taxon>Bacillati</taxon>
        <taxon>Actinomycetota</taxon>
        <taxon>Actinomycetes</taxon>
        <taxon>Bifidobacteriales</taxon>
        <taxon>Bifidobacteriaceae</taxon>
        <taxon>Bifidobacterium</taxon>
    </lineage>
</organism>
<sequence length="118" mass="11647">MKKIITAMTGTAVLLTLCACGSAPASNQQTSAAPAGPTLSSITVTYDGPTDPGTEINDLSNLKIEGQYSDGATKAPEGCELLSAVTLKAATGSLVTVVCGDVTGDVVVTGAGDAKAEE</sequence>
<feature type="compositionally biased region" description="Polar residues" evidence="1">
    <location>
        <begin position="24"/>
        <end position="44"/>
    </location>
</feature>
<feature type="region of interest" description="Disordered" evidence="1">
    <location>
        <begin position="24"/>
        <end position="58"/>
    </location>
</feature>
<evidence type="ECO:0000313" key="3">
    <source>
        <dbReference type="EMBL" id="NEG78324.1"/>
    </source>
</evidence>
<dbReference type="AlphaFoldDB" id="A0A7K3TI10"/>
<dbReference type="RefSeq" id="WP_152349914.1">
    <property type="nucleotide sequence ID" value="NZ_WBSN01000004.1"/>
</dbReference>
<comment type="caution">
    <text evidence="3">The sequence shown here is derived from an EMBL/GenBank/DDBJ whole genome shotgun (WGS) entry which is preliminary data.</text>
</comment>
<evidence type="ECO:0000256" key="1">
    <source>
        <dbReference type="SAM" id="MobiDB-lite"/>
    </source>
</evidence>